<accession>X0S2Q8</accession>
<dbReference type="AlphaFoldDB" id="X0S2Q8"/>
<dbReference type="EMBL" id="BARS01007801">
    <property type="protein sequence ID" value="GAF69491.1"/>
    <property type="molecule type" value="Genomic_DNA"/>
</dbReference>
<evidence type="ECO:0000313" key="1">
    <source>
        <dbReference type="EMBL" id="GAF69491.1"/>
    </source>
</evidence>
<name>X0S2Q8_9ZZZZ</name>
<feature type="non-terminal residue" evidence="1">
    <location>
        <position position="124"/>
    </location>
</feature>
<sequence length="124" mass="13195">MVTVRETKKVVNDNTRHIAANSPGAKKPKIVWLKASEASITPGMGVYRGGASVADVSGRAYKSGAGNDEGYGIVELDKKQISLCTDTYTSGDLIPVLPFNGNEGLVCRNVFITNPGTTIVPDRR</sequence>
<organism evidence="1">
    <name type="scientific">marine sediment metagenome</name>
    <dbReference type="NCBI Taxonomy" id="412755"/>
    <lineage>
        <taxon>unclassified sequences</taxon>
        <taxon>metagenomes</taxon>
        <taxon>ecological metagenomes</taxon>
    </lineage>
</organism>
<reference evidence="1" key="1">
    <citation type="journal article" date="2014" name="Front. Microbiol.">
        <title>High frequency of phylogenetically diverse reductive dehalogenase-homologous genes in deep subseafloor sedimentary metagenomes.</title>
        <authorList>
            <person name="Kawai M."/>
            <person name="Futagami T."/>
            <person name="Toyoda A."/>
            <person name="Takaki Y."/>
            <person name="Nishi S."/>
            <person name="Hori S."/>
            <person name="Arai W."/>
            <person name="Tsubouchi T."/>
            <person name="Morono Y."/>
            <person name="Uchiyama I."/>
            <person name="Ito T."/>
            <person name="Fujiyama A."/>
            <person name="Inagaki F."/>
            <person name="Takami H."/>
        </authorList>
    </citation>
    <scope>NUCLEOTIDE SEQUENCE</scope>
    <source>
        <strain evidence="1">Expedition CK06-06</strain>
    </source>
</reference>
<gene>
    <name evidence="1" type="ORF">S01H1_14955</name>
</gene>
<comment type="caution">
    <text evidence="1">The sequence shown here is derived from an EMBL/GenBank/DDBJ whole genome shotgun (WGS) entry which is preliminary data.</text>
</comment>
<protein>
    <submittedName>
        <fullName evidence="1">Uncharacterized protein</fullName>
    </submittedName>
</protein>
<proteinExistence type="predicted"/>